<dbReference type="Gene3D" id="2.40.170.20">
    <property type="entry name" value="TonB-dependent receptor, beta-barrel domain"/>
    <property type="match status" value="1"/>
</dbReference>
<keyword evidence="7 8" id="KW-0998">Cell outer membrane</keyword>
<dbReference type="NCBIfam" id="TIGR04056">
    <property type="entry name" value="OMP_RagA_SusC"/>
    <property type="match status" value="1"/>
</dbReference>
<keyword evidence="10" id="KW-0732">Signal</keyword>
<feature type="domain" description="TonB-dependent receptor-like beta-barrel" evidence="11">
    <location>
        <begin position="363"/>
        <end position="954"/>
    </location>
</feature>
<keyword evidence="4 8" id="KW-0812">Transmembrane</keyword>
<protein>
    <submittedName>
        <fullName evidence="13">SusC/RagA family TonB-linked outer membrane protein</fullName>
    </submittedName>
</protein>
<name>A0A2T7BIW5_9BACT</name>
<evidence type="ECO:0000313" key="14">
    <source>
        <dbReference type="Proteomes" id="UP000244450"/>
    </source>
</evidence>
<keyword evidence="14" id="KW-1185">Reference proteome</keyword>
<evidence type="ECO:0000259" key="12">
    <source>
        <dbReference type="Pfam" id="PF07715"/>
    </source>
</evidence>
<gene>
    <name evidence="13" type="ORF">DCC81_18550</name>
</gene>
<dbReference type="RefSeq" id="WP_108688065.1">
    <property type="nucleotide sequence ID" value="NZ_QCYK01000002.1"/>
</dbReference>
<dbReference type="GO" id="GO:0009279">
    <property type="term" value="C:cell outer membrane"/>
    <property type="evidence" value="ECO:0007669"/>
    <property type="project" value="UniProtKB-SubCell"/>
</dbReference>
<evidence type="ECO:0000256" key="2">
    <source>
        <dbReference type="ARBA" id="ARBA00022448"/>
    </source>
</evidence>
<keyword evidence="3 8" id="KW-1134">Transmembrane beta strand</keyword>
<accession>A0A2T7BIW5</accession>
<evidence type="ECO:0000256" key="7">
    <source>
        <dbReference type="ARBA" id="ARBA00023237"/>
    </source>
</evidence>
<dbReference type="NCBIfam" id="TIGR04057">
    <property type="entry name" value="SusC_RagA_signa"/>
    <property type="match status" value="1"/>
</dbReference>
<evidence type="ECO:0000256" key="8">
    <source>
        <dbReference type="PROSITE-ProRule" id="PRU01360"/>
    </source>
</evidence>
<organism evidence="13 14">
    <name type="scientific">Chitinophaga parva</name>
    <dbReference type="NCBI Taxonomy" id="2169414"/>
    <lineage>
        <taxon>Bacteria</taxon>
        <taxon>Pseudomonadati</taxon>
        <taxon>Bacteroidota</taxon>
        <taxon>Chitinophagia</taxon>
        <taxon>Chitinophagales</taxon>
        <taxon>Chitinophagaceae</taxon>
        <taxon>Chitinophaga</taxon>
    </lineage>
</organism>
<keyword evidence="5 9" id="KW-0798">TonB box</keyword>
<evidence type="ECO:0000256" key="10">
    <source>
        <dbReference type="SAM" id="SignalP"/>
    </source>
</evidence>
<evidence type="ECO:0000259" key="11">
    <source>
        <dbReference type="Pfam" id="PF00593"/>
    </source>
</evidence>
<evidence type="ECO:0000313" key="13">
    <source>
        <dbReference type="EMBL" id="PUZ26227.1"/>
    </source>
</evidence>
<reference evidence="13 14" key="1">
    <citation type="submission" date="2018-04" db="EMBL/GenBank/DDBJ databases">
        <title>Chitinophaga fuyangensis sp. nov., isolated from soil in a chemical factory.</title>
        <authorList>
            <person name="Chen K."/>
        </authorList>
    </citation>
    <scope>NUCLEOTIDE SEQUENCE [LARGE SCALE GENOMIC DNA]</scope>
    <source>
        <strain evidence="13 14">LY-1</strain>
    </source>
</reference>
<dbReference type="InterPro" id="IPR008969">
    <property type="entry name" value="CarboxyPept-like_regulatory"/>
</dbReference>
<comment type="caution">
    <text evidence="13">The sequence shown here is derived from an EMBL/GenBank/DDBJ whole genome shotgun (WGS) entry which is preliminary data.</text>
</comment>
<dbReference type="AlphaFoldDB" id="A0A2T7BIW5"/>
<comment type="subcellular location">
    <subcellularLocation>
        <location evidence="1 8">Cell outer membrane</location>
        <topology evidence="1 8">Multi-pass membrane protein</topology>
    </subcellularLocation>
</comment>
<feature type="chain" id="PRO_5015469721" evidence="10">
    <location>
        <begin position="23"/>
        <end position="991"/>
    </location>
</feature>
<dbReference type="SUPFAM" id="SSF56935">
    <property type="entry name" value="Porins"/>
    <property type="match status" value="1"/>
</dbReference>
<dbReference type="Proteomes" id="UP000244450">
    <property type="component" value="Unassembled WGS sequence"/>
</dbReference>
<dbReference type="Gene3D" id="2.170.130.10">
    <property type="entry name" value="TonB-dependent receptor, plug domain"/>
    <property type="match status" value="1"/>
</dbReference>
<evidence type="ECO:0000256" key="9">
    <source>
        <dbReference type="RuleBase" id="RU003357"/>
    </source>
</evidence>
<evidence type="ECO:0000256" key="4">
    <source>
        <dbReference type="ARBA" id="ARBA00022692"/>
    </source>
</evidence>
<keyword evidence="6 8" id="KW-0472">Membrane</keyword>
<dbReference type="Pfam" id="PF07715">
    <property type="entry name" value="Plug"/>
    <property type="match status" value="1"/>
</dbReference>
<keyword evidence="2 8" id="KW-0813">Transport</keyword>
<dbReference type="PROSITE" id="PS52016">
    <property type="entry name" value="TONB_DEPENDENT_REC_3"/>
    <property type="match status" value="1"/>
</dbReference>
<dbReference type="OrthoDB" id="9768177at2"/>
<dbReference type="InterPro" id="IPR023996">
    <property type="entry name" value="TonB-dep_OMP_SusC/RagA"/>
</dbReference>
<dbReference type="InterPro" id="IPR023997">
    <property type="entry name" value="TonB-dep_OMP_SusC/RagA_CS"/>
</dbReference>
<dbReference type="InterPro" id="IPR036942">
    <property type="entry name" value="Beta-barrel_TonB_sf"/>
</dbReference>
<feature type="signal peptide" evidence="10">
    <location>
        <begin position="1"/>
        <end position="22"/>
    </location>
</feature>
<evidence type="ECO:0000256" key="1">
    <source>
        <dbReference type="ARBA" id="ARBA00004571"/>
    </source>
</evidence>
<comment type="similarity">
    <text evidence="8 9">Belongs to the TonB-dependent receptor family.</text>
</comment>
<proteinExistence type="inferred from homology"/>
<dbReference type="InterPro" id="IPR000531">
    <property type="entry name" value="Beta-barrel_TonB"/>
</dbReference>
<evidence type="ECO:0000256" key="5">
    <source>
        <dbReference type="ARBA" id="ARBA00023077"/>
    </source>
</evidence>
<dbReference type="SUPFAM" id="SSF49464">
    <property type="entry name" value="Carboxypeptidase regulatory domain-like"/>
    <property type="match status" value="1"/>
</dbReference>
<dbReference type="InterPro" id="IPR039426">
    <property type="entry name" value="TonB-dep_rcpt-like"/>
</dbReference>
<dbReference type="Pfam" id="PF00593">
    <property type="entry name" value="TonB_dep_Rec_b-barrel"/>
    <property type="match status" value="1"/>
</dbReference>
<dbReference type="InterPro" id="IPR012910">
    <property type="entry name" value="Plug_dom"/>
</dbReference>
<dbReference type="InterPro" id="IPR037066">
    <property type="entry name" value="Plug_dom_sf"/>
</dbReference>
<dbReference type="EMBL" id="QCYK01000002">
    <property type="protein sequence ID" value="PUZ26227.1"/>
    <property type="molecule type" value="Genomic_DNA"/>
</dbReference>
<evidence type="ECO:0000256" key="3">
    <source>
        <dbReference type="ARBA" id="ARBA00022452"/>
    </source>
</evidence>
<feature type="domain" description="TonB-dependent receptor plug" evidence="12">
    <location>
        <begin position="114"/>
        <end position="216"/>
    </location>
</feature>
<sequence length="991" mass="107987">MKHFITMMAWVICCCLYQPATAQQQIIKGSVVSASTGEALIGVSVSEGHKALGVTGTDGHFSVNATPAAPLTFSFVGFNAVTLPAKAGMRVGLDASTSSLGELVVLGYNTKAAKSVTGSATVVSETKLKDVTAASVDKMLQGKVAGVFVGNSSGDPNAAPSIRIRGVGTLTGGSDPLIVVDGVIGDYPNPSDVESVTVLKDAAATTLYGARAANGVLVITTKRGKSGSAKVVARVAEGANSLSQGHFHLMNGPEYYALQKAYYQSTYTGNDFDSYLETVLPGDALKHNTNWLKEAYGTGNTTDAQLSISGGADKGHYYLSGNYYSEDGILKQTGLKRGSVRLNSDYQVSKKFVVTFNTALRYSKSTNNSNGSGYQSYLNLPWDAAYGADGKPVDPRTVNWYGRDVTNFVYDQQYNRYGYKTFDGDILLKGEYTISDHWSLSSTNRVTGDYLRAQTIYDARTAAGADVNGQLEDYSEFQYSYLTSNLLKYRTRLSSNQDLDLLLGEEYQNNYFESTDASGTGIAQGISILDGTSAALGVGGTKNSSAFISYFFQANWNLDQRYFLTGSFRRDGSSRFGSAHPYGNFYAIGGAWLLSEEAFLKHSHTISKLKLRASFGTTGNADFSDSHAPSPDPNANYKAYGKYNVTGSYDGVPGLYPSVVDNPDLTWEKAYTTNVGLDLGLVHDRVNITVDVYNKENKDLLFNVPLPGTTGFASIARNVGDVNNKGVELGISSVNIQTRDFQWTTDFNISYNKNKITSLYNGVTEINDPQGRFRFITGSDIRTFYMRKWMGVDPATGDPLWAITNQDGTKGTTNSYNSATQMAVGSGTPKFTGGFRTTFNYKNFDLGAFLVFVQGNKVYNGNRELFDNDGAYNRYNMMELYKGWSRWEHAGDHATHPKYVVGGNKNSQKTSSRFLEDGSYLRLRNVSLGYNFPSTVLQRLKVENIRLSLSGENLWTLTHFSGIDPDADSRGDIGTKYPFARKLLVGLQINF</sequence>
<evidence type="ECO:0000256" key="6">
    <source>
        <dbReference type="ARBA" id="ARBA00023136"/>
    </source>
</evidence>